<dbReference type="AlphaFoldDB" id="A0ABD3U2K3"/>
<evidence type="ECO:0000256" key="5">
    <source>
        <dbReference type="ARBA" id="ARBA00023212"/>
    </source>
</evidence>
<comment type="function">
    <text evidence="8">Regulator of the tubulin polyglutamylase complex (TPGC) that controls cytoskeletal organization, nuclear shape, and cilium disassembly by balancing microtubule and actin assembly. Regulates the assembly and stability of the TPGC and thereby modulates polyglutamylation of the microtubule, which antagonizes MAP4 binding.</text>
</comment>
<evidence type="ECO:0000256" key="1">
    <source>
        <dbReference type="ARBA" id="ARBA00004607"/>
    </source>
</evidence>
<dbReference type="PANTHER" id="PTHR34252">
    <property type="entry name" value="UPF0705 PROTEIN C11ORF49"/>
    <property type="match status" value="1"/>
</dbReference>
<name>A0ABD3U2K3_SINWO</name>
<dbReference type="EMBL" id="JBJQND010000017">
    <property type="protein sequence ID" value="KAL3843282.1"/>
    <property type="molecule type" value="Genomic_DNA"/>
</dbReference>
<feature type="compositionally biased region" description="Acidic residues" evidence="9">
    <location>
        <begin position="282"/>
        <end position="298"/>
    </location>
</feature>
<evidence type="ECO:0000313" key="11">
    <source>
        <dbReference type="Proteomes" id="UP001634394"/>
    </source>
</evidence>
<gene>
    <name evidence="10" type="ORF">ACJMK2_021224</name>
</gene>
<keyword evidence="5" id="KW-0206">Cytoskeleton</keyword>
<feature type="compositionally biased region" description="Polar residues" evidence="9">
    <location>
        <begin position="236"/>
        <end position="254"/>
    </location>
</feature>
<evidence type="ECO:0000256" key="6">
    <source>
        <dbReference type="ARBA" id="ARBA00033750"/>
    </source>
</evidence>
<feature type="region of interest" description="Disordered" evidence="9">
    <location>
        <begin position="232"/>
        <end position="298"/>
    </location>
</feature>
<comment type="subcellular location">
    <subcellularLocation>
        <location evidence="1">Cytoplasm</location>
        <location evidence="1">Cytoskeleton</location>
        <location evidence="1">Microtubule organizing center</location>
        <location evidence="1">Centrosome</location>
        <location evidence="1">Centriolar satellite</location>
    </subcellularLocation>
</comment>
<keyword evidence="3" id="KW-0597">Phosphoprotein</keyword>
<dbReference type="SUPFAM" id="SSF47391">
    <property type="entry name" value="Dimerization-anchoring domain of cAMP-dependent PK regulatory subunit"/>
    <property type="match status" value="1"/>
</dbReference>
<dbReference type="GO" id="GO:0034451">
    <property type="term" value="C:centriolar satellite"/>
    <property type="evidence" value="ECO:0007669"/>
    <property type="project" value="UniProtKB-SubCell"/>
</dbReference>
<evidence type="ECO:0000256" key="2">
    <source>
        <dbReference type="ARBA" id="ARBA00022490"/>
    </source>
</evidence>
<dbReference type="Gene3D" id="1.20.890.10">
    <property type="entry name" value="cAMP-dependent protein kinase regulatory subunit, dimerization-anchoring domain"/>
    <property type="match status" value="1"/>
</dbReference>
<evidence type="ECO:0000256" key="3">
    <source>
        <dbReference type="ARBA" id="ARBA00022553"/>
    </source>
</evidence>
<dbReference type="GO" id="GO:0005874">
    <property type="term" value="C:microtubule"/>
    <property type="evidence" value="ECO:0007669"/>
    <property type="project" value="UniProtKB-KW"/>
</dbReference>
<dbReference type="CDD" id="cd22959">
    <property type="entry name" value="DD_C11orf49"/>
    <property type="match status" value="1"/>
</dbReference>
<organism evidence="10 11">
    <name type="scientific">Sinanodonta woodiana</name>
    <name type="common">Chinese pond mussel</name>
    <name type="synonym">Anodonta woodiana</name>
    <dbReference type="NCBI Taxonomy" id="1069815"/>
    <lineage>
        <taxon>Eukaryota</taxon>
        <taxon>Metazoa</taxon>
        <taxon>Spiralia</taxon>
        <taxon>Lophotrochozoa</taxon>
        <taxon>Mollusca</taxon>
        <taxon>Bivalvia</taxon>
        <taxon>Autobranchia</taxon>
        <taxon>Heteroconchia</taxon>
        <taxon>Palaeoheterodonta</taxon>
        <taxon>Unionida</taxon>
        <taxon>Unionoidea</taxon>
        <taxon>Unionidae</taxon>
        <taxon>Unioninae</taxon>
        <taxon>Sinanodonta</taxon>
    </lineage>
</organism>
<dbReference type="PANTHER" id="PTHR34252:SF1">
    <property type="entry name" value="CENTRIOLAR SATELLITE-ASSOCIATED TUBULIN POLYGLUTAMYLASE COMPLEX REGULATOR 1"/>
    <property type="match status" value="1"/>
</dbReference>
<proteinExistence type="inferred from homology"/>
<evidence type="ECO:0000256" key="9">
    <source>
        <dbReference type="SAM" id="MobiDB-lite"/>
    </source>
</evidence>
<sequence>MTMSFSGEDRFSMTAERYLGKHNILVYLEDSIAQLLEHREENPKLNPIKFLSEYFDSLRDGNHTMFREYAFIKVTPHNRASFIRLFWKCFRQIGRKGDLLSIQEYHSLVTLLCPDFPFSTVQKTARIILLDDALDCLISFSDFIFAFQIQFYFEEFLDKCYEIYQSLLQTAHSPRNPVVVPSGAEETKIHQNSHNPSDGVDAMQYFRAIYPLCDRSTFSPIIRMKGGKLRLEHPVNHNQSGPSANQTGAQSARPTSAAGGENKHSGKGSLSQRSRQKKESSDESSDESDDDDTSSDTN</sequence>
<dbReference type="InterPro" id="IPR038968">
    <property type="entry name" value="CSTPP1"/>
</dbReference>
<comment type="caution">
    <text evidence="10">The sequence shown here is derived from an EMBL/GenBank/DDBJ whole genome shotgun (WGS) entry which is preliminary data.</text>
</comment>
<keyword evidence="2" id="KW-0963">Cytoplasm</keyword>
<evidence type="ECO:0000256" key="7">
    <source>
        <dbReference type="ARBA" id="ARBA00033769"/>
    </source>
</evidence>
<evidence type="ECO:0000313" key="10">
    <source>
        <dbReference type="EMBL" id="KAL3843282.1"/>
    </source>
</evidence>
<reference evidence="10 11" key="1">
    <citation type="submission" date="2024-11" db="EMBL/GenBank/DDBJ databases">
        <title>Chromosome-level genome assembly of the freshwater bivalve Anodonta woodiana.</title>
        <authorList>
            <person name="Chen X."/>
        </authorList>
    </citation>
    <scope>NUCLEOTIDE SEQUENCE [LARGE SCALE GENOMIC DNA]</scope>
    <source>
        <strain evidence="10">MN2024</strain>
        <tissue evidence="10">Gills</tissue>
    </source>
</reference>
<accession>A0ABD3U2K3</accession>
<protein>
    <recommendedName>
        <fullName evidence="7">Centriolar satellite-associated tubulin polyglutamylase complex regulator 1</fullName>
    </recommendedName>
</protein>
<dbReference type="Proteomes" id="UP001634394">
    <property type="component" value="Unassembled WGS sequence"/>
</dbReference>
<evidence type="ECO:0000256" key="4">
    <source>
        <dbReference type="ARBA" id="ARBA00022701"/>
    </source>
</evidence>
<comment type="similarity">
    <text evidence="6">Belongs to the CSTPP1 family.</text>
</comment>
<keyword evidence="11" id="KW-1185">Reference proteome</keyword>
<keyword evidence="4" id="KW-0493">Microtubule</keyword>
<evidence type="ECO:0000256" key="8">
    <source>
        <dbReference type="ARBA" id="ARBA00045673"/>
    </source>
</evidence>